<reference evidence="7" key="1">
    <citation type="journal article" date="2019" name="Int. J. Syst. Evol. Microbiol.">
        <title>The Global Catalogue of Microorganisms (GCM) 10K type strain sequencing project: providing services to taxonomists for standard genome sequencing and annotation.</title>
        <authorList>
            <consortium name="The Broad Institute Genomics Platform"/>
            <consortium name="The Broad Institute Genome Sequencing Center for Infectious Disease"/>
            <person name="Wu L."/>
            <person name="Ma J."/>
        </authorList>
    </citation>
    <scope>NUCLEOTIDE SEQUENCE [LARGE SCALE GENOMIC DNA]</scope>
    <source>
        <strain evidence="7">JCM 17906</strain>
    </source>
</reference>
<name>A0ABP8RXR6_9PSEU</name>
<dbReference type="Gene3D" id="3.20.20.30">
    <property type="entry name" value="Luciferase-like domain"/>
    <property type="match status" value="1"/>
</dbReference>
<comment type="caution">
    <text evidence="6">The sequence shown here is derived from an EMBL/GenBank/DDBJ whole genome shotgun (WGS) entry which is preliminary data.</text>
</comment>
<evidence type="ECO:0000256" key="1">
    <source>
        <dbReference type="ARBA" id="ARBA00022630"/>
    </source>
</evidence>
<keyword evidence="4" id="KW-0503">Monooxygenase</keyword>
<dbReference type="Pfam" id="PF00296">
    <property type="entry name" value="Bac_luciferase"/>
    <property type="match status" value="1"/>
</dbReference>
<dbReference type="Proteomes" id="UP001501598">
    <property type="component" value="Unassembled WGS sequence"/>
</dbReference>
<dbReference type="PANTHER" id="PTHR42847:SF4">
    <property type="entry name" value="ALKANESULFONATE MONOOXYGENASE-RELATED"/>
    <property type="match status" value="1"/>
</dbReference>
<dbReference type="InterPro" id="IPR036661">
    <property type="entry name" value="Luciferase-like_sf"/>
</dbReference>
<evidence type="ECO:0000259" key="5">
    <source>
        <dbReference type="Pfam" id="PF00296"/>
    </source>
</evidence>
<accession>A0ABP8RXR6</accession>
<feature type="domain" description="Luciferase-like" evidence="5">
    <location>
        <begin position="31"/>
        <end position="269"/>
    </location>
</feature>
<dbReference type="InterPro" id="IPR019921">
    <property type="entry name" value="Lucif-like_OxRdtase_Rv2161c"/>
</dbReference>
<dbReference type="InterPro" id="IPR011251">
    <property type="entry name" value="Luciferase-like_dom"/>
</dbReference>
<dbReference type="NCBIfam" id="TIGR03619">
    <property type="entry name" value="F420_Rv2161c"/>
    <property type="match status" value="1"/>
</dbReference>
<dbReference type="PANTHER" id="PTHR42847">
    <property type="entry name" value="ALKANESULFONATE MONOOXYGENASE"/>
    <property type="match status" value="1"/>
</dbReference>
<protein>
    <recommendedName>
        <fullName evidence="5">Luciferase-like domain-containing protein</fullName>
    </recommendedName>
</protein>
<keyword evidence="2" id="KW-0288">FMN</keyword>
<evidence type="ECO:0000256" key="4">
    <source>
        <dbReference type="ARBA" id="ARBA00023033"/>
    </source>
</evidence>
<evidence type="ECO:0000256" key="3">
    <source>
        <dbReference type="ARBA" id="ARBA00023002"/>
    </source>
</evidence>
<evidence type="ECO:0000256" key="2">
    <source>
        <dbReference type="ARBA" id="ARBA00022643"/>
    </source>
</evidence>
<gene>
    <name evidence="6" type="ORF">GCM10023175_50130</name>
</gene>
<proteinExistence type="predicted"/>
<evidence type="ECO:0000313" key="6">
    <source>
        <dbReference type="EMBL" id="GAA4553673.1"/>
    </source>
</evidence>
<dbReference type="InterPro" id="IPR050172">
    <property type="entry name" value="SsuD_RutA_monooxygenase"/>
</dbReference>
<keyword evidence="7" id="KW-1185">Reference proteome</keyword>
<dbReference type="SUPFAM" id="SSF51679">
    <property type="entry name" value="Bacterial luciferase-like"/>
    <property type="match status" value="1"/>
</dbReference>
<organism evidence="6 7">
    <name type="scientific">Pseudonocardia xishanensis</name>
    <dbReference type="NCBI Taxonomy" id="630995"/>
    <lineage>
        <taxon>Bacteria</taxon>
        <taxon>Bacillati</taxon>
        <taxon>Actinomycetota</taxon>
        <taxon>Actinomycetes</taxon>
        <taxon>Pseudonocardiales</taxon>
        <taxon>Pseudonocardiaceae</taxon>
        <taxon>Pseudonocardia</taxon>
    </lineage>
</organism>
<evidence type="ECO:0000313" key="7">
    <source>
        <dbReference type="Proteomes" id="UP001501598"/>
    </source>
</evidence>
<sequence>MQSQVGSRAVGWPVGVPVGIQLSGLVHDRLELSALPGLVADLEQAGADDVVYGEHLAYAGTMTHPSGKLLGRTDRTSAVSDVLVLFAAIAARTQRIRLCTSIVLGALHEPFLFAKQTASVDRLSEGRLVLGVGAGWSRVDFAAVGVPFEERFARMEETVEACRRLWTTAPASFEGRWHHFADVVSEPAPWRADGPPVWWGGKSTPVTARRVAERGDGWIVSEAATLADVRDGVAAIRAACRRIGRDAATVGVRATVKPDPDAPVAGSASEMAAQIARRATELAEAGVSHVTVALADWRATIDGPLDAAGLVAALRGGA</sequence>
<dbReference type="RefSeq" id="WP_345423404.1">
    <property type="nucleotide sequence ID" value="NZ_BAABGT010000076.1"/>
</dbReference>
<dbReference type="EMBL" id="BAABGT010000076">
    <property type="protein sequence ID" value="GAA4553673.1"/>
    <property type="molecule type" value="Genomic_DNA"/>
</dbReference>
<keyword evidence="1" id="KW-0285">Flavoprotein</keyword>
<keyword evidence="3" id="KW-0560">Oxidoreductase</keyword>